<dbReference type="Proteomes" id="UP000078512">
    <property type="component" value="Unassembled WGS sequence"/>
</dbReference>
<evidence type="ECO:0000259" key="2">
    <source>
        <dbReference type="Pfam" id="PF20231"/>
    </source>
</evidence>
<name>A0A197JC71_9FUNG</name>
<sequence length="317" mass="36263">MARRMWQTKQESSTQHSETSSNDIFLSEINNLVDRILLVPEYIYDSYSTINGNALIFIRDMVVYLEFCSAIKDGDVGRIEEILKRITIMLQSGKHSHYALELLRLRFHIQHRWSENRKNAIFSSLLMNTKGLPHRWIPSDMYQEFNNLLTKKTHATVGFKSSTMSYITPLIRLFHVVHRKMLMEYKLTEQSTYHRDVSPEGDISIIMNSLKEDNILGSENCPAAHRDVDRVVDVMALGWERLSHGGYENFLKRILEDEADLRADGGSDRESDSGDNGSSDDQSIDSSSSIIKGAAQQLKGLGTDNAQSAKYLSRYFQ</sequence>
<keyword evidence="4" id="KW-1185">Reference proteome</keyword>
<feature type="compositionally biased region" description="Low complexity" evidence="1">
    <location>
        <begin position="274"/>
        <end position="289"/>
    </location>
</feature>
<proteinExistence type="predicted"/>
<dbReference type="EMBL" id="KV442242">
    <property type="protein sequence ID" value="OAQ22106.1"/>
    <property type="molecule type" value="Genomic_DNA"/>
</dbReference>
<organism evidence="3 4">
    <name type="scientific">Linnemannia elongata AG-77</name>
    <dbReference type="NCBI Taxonomy" id="1314771"/>
    <lineage>
        <taxon>Eukaryota</taxon>
        <taxon>Fungi</taxon>
        <taxon>Fungi incertae sedis</taxon>
        <taxon>Mucoromycota</taxon>
        <taxon>Mortierellomycotina</taxon>
        <taxon>Mortierellomycetes</taxon>
        <taxon>Mortierellales</taxon>
        <taxon>Mortierellaceae</taxon>
        <taxon>Linnemannia</taxon>
    </lineage>
</organism>
<feature type="compositionally biased region" description="Basic and acidic residues" evidence="1">
    <location>
        <begin position="263"/>
        <end position="272"/>
    </location>
</feature>
<evidence type="ECO:0000313" key="4">
    <source>
        <dbReference type="Proteomes" id="UP000078512"/>
    </source>
</evidence>
<dbReference type="OrthoDB" id="2496395at2759"/>
<evidence type="ECO:0000256" key="1">
    <source>
        <dbReference type="SAM" id="MobiDB-lite"/>
    </source>
</evidence>
<dbReference type="InterPro" id="IPR046496">
    <property type="entry name" value="DUF6589"/>
</dbReference>
<evidence type="ECO:0000313" key="3">
    <source>
        <dbReference type="EMBL" id="OAQ22106.1"/>
    </source>
</evidence>
<gene>
    <name evidence="3" type="ORF">K457DRAFT_143585</name>
</gene>
<feature type="domain" description="DUF6589" evidence="2">
    <location>
        <begin position="51"/>
        <end position="194"/>
    </location>
</feature>
<protein>
    <recommendedName>
        <fullName evidence="2">DUF6589 domain-containing protein</fullName>
    </recommendedName>
</protein>
<feature type="region of interest" description="Disordered" evidence="1">
    <location>
        <begin position="263"/>
        <end position="289"/>
    </location>
</feature>
<accession>A0A197JC71</accession>
<dbReference type="Pfam" id="PF20231">
    <property type="entry name" value="DUF6589"/>
    <property type="match status" value="1"/>
</dbReference>
<dbReference type="AlphaFoldDB" id="A0A197JC71"/>
<reference evidence="3 4" key="1">
    <citation type="submission" date="2016-05" db="EMBL/GenBank/DDBJ databases">
        <title>Genome sequencing reveals origins of a unique bacterial endosymbiosis in the earliest lineages of terrestrial Fungi.</title>
        <authorList>
            <consortium name="DOE Joint Genome Institute"/>
            <person name="Uehling J."/>
            <person name="Gryganskyi A."/>
            <person name="Hameed K."/>
            <person name="Tschaplinski T."/>
            <person name="Misztal P."/>
            <person name="Wu S."/>
            <person name="Desiro A."/>
            <person name="Vande Pol N."/>
            <person name="Du Z.-Y."/>
            <person name="Zienkiewicz A."/>
            <person name="Zienkiewicz K."/>
            <person name="Morin E."/>
            <person name="Tisserant E."/>
            <person name="Splivallo R."/>
            <person name="Hainaut M."/>
            <person name="Henrissat B."/>
            <person name="Ohm R."/>
            <person name="Kuo A."/>
            <person name="Yan J."/>
            <person name="Lipzen A."/>
            <person name="Nolan M."/>
            <person name="Labutti K."/>
            <person name="Barry K."/>
            <person name="Goldstein A."/>
            <person name="Labbe J."/>
            <person name="Schadt C."/>
            <person name="Tuskan G."/>
            <person name="Grigoriev I."/>
            <person name="Martin F."/>
            <person name="Vilgalys R."/>
            <person name="Bonito G."/>
        </authorList>
    </citation>
    <scope>NUCLEOTIDE SEQUENCE [LARGE SCALE GENOMIC DNA]</scope>
    <source>
        <strain evidence="3 4">AG-77</strain>
    </source>
</reference>